<dbReference type="EMBL" id="JBEFKJ010000013">
    <property type="protein sequence ID" value="KAL2042817.1"/>
    <property type="molecule type" value="Genomic_DNA"/>
</dbReference>
<sequence length="77" mass="8065">MILTFSSLTAGDSKTALLVSKRITTAVGVQSPPPALLILQPGLSLHPSRTLRSARLAQNDGSSEGMNSDAQSVRSLF</sequence>
<gene>
    <name evidence="2" type="ORF">N7G274_004577</name>
</gene>
<feature type="compositionally biased region" description="Polar residues" evidence="1">
    <location>
        <begin position="59"/>
        <end position="77"/>
    </location>
</feature>
<dbReference type="Proteomes" id="UP001590950">
    <property type="component" value="Unassembled WGS sequence"/>
</dbReference>
<organism evidence="2 3">
    <name type="scientific">Stereocaulon virgatum</name>
    <dbReference type="NCBI Taxonomy" id="373712"/>
    <lineage>
        <taxon>Eukaryota</taxon>
        <taxon>Fungi</taxon>
        <taxon>Dikarya</taxon>
        <taxon>Ascomycota</taxon>
        <taxon>Pezizomycotina</taxon>
        <taxon>Lecanoromycetes</taxon>
        <taxon>OSLEUM clade</taxon>
        <taxon>Lecanoromycetidae</taxon>
        <taxon>Lecanorales</taxon>
        <taxon>Lecanorineae</taxon>
        <taxon>Stereocaulaceae</taxon>
        <taxon>Stereocaulon</taxon>
    </lineage>
</organism>
<protein>
    <submittedName>
        <fullName evidence="2">Uncharacterized protein</fullName>
    </submittedName>
</protein>
<reference evidence="2 3" key="1">
    <citation type="submission" date="2024-09" db="EMBL/GenBank/DDBJ databases">
        <title>Rethinking Asexuality: The Enigmatic Case of Functional Sexual Genes in Lepraria (Stereocaulaceae).</title>
        <authorList>
            <person name="Doellman M."/>
            <person name="Sun Y."/>
            <person name="Barcenas-Pena A."/>
            <person name="Lumbsch H.T."/>
            <person name="Grewe F."/>
        </authorList>
    </citation>
    <scope>NUCLEOTIDE SEQUENCE [LARGE SCALE GENOMIC DNA]</scope>
    <source>
        <strain evidence="2 3">Mercado 3170</strain>
    </source>
</reference>
<comment type="caution">
    <text evidence="2">The sequence shown here is derived from an EMBL/GenBank/DDBJ whole genome shotgun (WGS) entry which is preliminary data.</text>
</comment>
<evidence type="ECO:0000313" key="2">
    <source>
        <dbReference type="EMBL" id="KAL2042817.1"/>
    </source>
</evidence>
<evidence type="ECO:0000313" key="3">
    <source>
        <dbReference type="Proteomes" id="UP001590950"/>
    </source>
</evidence>
<accession>A0ABR4AAB3</accession>
<name>A0ABR4AAB3_9LECA</name>
<evidence type="ECO:0000256" key="1">
    <source>
        <dbReference type="SAM" id="MobiDB-lite"/>
    </source>
</evidence>
<feature type="region of interest" description="Disordered" evidence="1">
    <location>
        <begin position="54"/>
        <end position="77"/>
    </location>
</feature>
<keyword evidence="3" id="KW-1185">Reference proteome</keyword>
<proteinExistence type="predicted"/>